<evidence type="ECO:0000313" key="1">
    <source>
        <dbReference type="EMBL" id="GGB58442.1"/>
    </source>
</evidence>
<dbReference type="RefSeq" id="WP_206668351.1">
    <property type="nucleotide sequence ID" value="NZ_BMFA01000011.1"/>
</dbReference>
<dbReference type="InterPro" id="IPR029058">
    <property type="entry name" value="AB_hydrolase_fold"/>
</dbReference>
<organism evidence="1 2">
    <name type="scientific">Roseibium aquae</name>
    <dbReference type="NCBI Taxonomy" id="1323746"/>
    <lineage>
        <taxon>Bacteria</taxon>
        <taxon>Pseudomonadati</taxon>
        <taxon>Pseudomonadota</taxon>
        <taxon>Alphaproteobacteria</taxon>
        <taxon>Hyphomicrobiales</taxon>
        <taxon>Stappiaceae</taxon>
        <taxon>Roseibium</taxon>
    </lineage>
</organism>
<dbReference type="EMBL" id="BMFA01000011">
    <property type="protein sequence ID" value="GGB58442.1"/>
    <property type="molecule type" value="Genomic_DNA"/>
</dbReference>
<protein>
    <recommendedName>
        <fullName evidence="3">BAAT/Acyl-CoA thioester hydrolase C-terminal domain-containing protein</fullName>
    </recommendedName>
</protein>
<sequence>MMAPYSLKIHRRLLPEFGTTYGPAGDGPHPAVLVLHGSEGGLSGWSHRSAAILAASGFLAYPHSYSVGGNAWNAGSIENVELERTVEALSALRSFEHCNGKVAIYGVSRGAEHALLVASLMAKEELDGPPDAVACLAAPDVVCGAFDARTYRDPGDPGWQAWDPSRRAWTWRGRSDDLLPTTPIEVAAYPGPLFLGVGDGDRTWSPGMTRRLEARRVENGRPVEAHYYEGEGHVPGSAGENMHHELLIDFLGRTLV</sequence>
<dbReference type="AlphaFoldDB" id="A0A916X2X2"/>
<reference evidence="1" key="1">
    <citation type="journal article" date="2014" name="Int. J. Syst. Evol. Microbiol.">
        <title>Complete genome sequence of Corynebacterium casei LMG S-19264T (=DSM 44701T), isolated from a smear-ripened cheese.</title>
        <authorList>
            <consortium name="US DOE Joint Genome Institute (JGI-PGF)"/>
            <person name="Walter F."/>
            <person name="Albersmeier A."/>
            <person name="Kalinowski J."/>
            <person name="Ruckert C."/>
        </authorList>
    </citation>
    <scope>NUCLEOTIDE SEQUENCE</scope>
    <source>
        <strain evidence="1">CGMCC 1.12426</strain>
    </source>
</reference>
<keyword evidence="2" id="KW-1185">Reference proteome</keyword>
<evidence type="ECO:0000313" key="2">
    <source>
        <dbReference type="Proteomes" id="UP000605148"/>
    </source>
</evidence>
<dbReference type="Proteomes" id="UP000605148">
    <property type="component" value="Unassembled WGS sequence"/>
</dbReference>
<name>A0A916X2X2_9HYPH</name>
<dbReference type="Gene3D" id="3.40.50.1820">
    <property type="entry name" value="alpha/beta hydrolase"/>
    <property type="match status" value="1"/>
</dbReference>
<gene>
    <name evidence="1" type="ORF">GCM10011316_33140</name>
</gene>
<dbReference type="SUPFAM" id="SSF53474">
    <property type="entry name" value="alpha/beta-Hydrolases"/>
    <property type="match status" value="1"/>
</dbReference>
<reference evidence="1" key="2">
    <citation type="submission" date="2020-09" db="EMBL/GenBank/DDBJ databases">
        <authorList>
            <person name="Sun Q."/>
            <person name="Zhou Y."/>
        </authorList>
    </citation>
    <scope>NUCLEOTIDE SEQUENCE</scope>
    <source>
        <strain evidence="1">CGMCC 1.12426</strain>
    </source>
</reference>
<comment type="caution">
    <text evidence="1">The sequence shown here is derived from an EMBL/GenBank/DDBJ whole genome shotgun (WGS) entry which is preliminary data.</text>
</comment>
<evidence type="ECO:0008006" key="3">
    <source>
        <dbReference type="Google" id="ProtNLM"/>
    </source>
</evidence>
<accession>A0A916X2X2</accession>
<proteinExistence type="predicted"/>